<dbReference type="InterPro" id="IPR011762">
    <property type="entry name" value="COA_CT_N"/>
</dbReference>
<dbReference type="UniPathway" id="UPA00655">
    <property type="reaction ID" value="UER00711"/>
</dbReference>
<keyword evidence="4 7" id="KW-0863">Zinc-finger</keyword>
<keyword evidence="2 7" id="KW-0808">Transferase</keyword>
<feature type="binding site" evidence="7">
    <location>
        <position position="266"/>
    </location>
    <ligand>
        <name>Zn(2+)</name>
        <dbReference type="ChEBI" id="CHEBI:29105"/>
    </ligand>
</feature>
<dbReference type="EC" id="2.1.3.15" evidence="7"/>
<reference evidence="10" key="1">
    <citation type="journal article" date="2018" name="Molecules">
        <title>Authentication of Herbal Medicines Dipsacus asper and Phlomoides umbrosa Using DNA Barcodes, Chloroplast Genome, and Sequence Characterized Amplified Region (SCAR) Marker.</title>
        <authorList>
            <person name="Park I."/>
            <person name="Yang S."/>
            <person name="Kim W.J."/>
            <person name="Noh P."/>
            <person name="Lee H.O."/>
            <person name="Moon B.C."/>
        </authorList>
    </citation>
    <scope>NUCLEOTIDE SEQUENCE</scope>
</reference>
<dbReference type="PANTHER" id="PTHR42995:SF5">
    <property type="entry name" value="ACETYL-COENZYME A CARBOXYLASE CARBOXYL TRANSFERASE SUBUNIT BETA, CHLOROPLASTIC"/>
    <property type="match status" value="1"/>
</dbReference>
<dbReference type="GO" id="GO:0006633">
    <property type="term" value="P:fatty acid biosynthetic process"/>
    <property type="evidence" value="ECO:0007669"/>
    <property type="project" value="UniProtKB-KW"/>
</dbReference>
<feature type="region of interest" description="Disordered" evidence="8">
    <location>
        <begin position="122"/>
        <end position="212"/>
    </location>
</feature>
<feature type="compositionally biased region" description="Acidic residues" evidence="8">
    <location>
        <begin position="202"/>
        <end position="212"/>
    </location>
</feature>
<feature type="region of interest" description="Disordered" evidence="8">
    <location>
        <begin position="1"/>
        <end position="105"/>
    </location>
</feature>
<accession>A0A385JPU0</accession>
<dbReference type="InterPro" id="IPR029045">
    <property type="entry name" value="ClpP/crotonase-like_dom_sf"/>
</dbReference>
<sequence length="557" mass="62170">MLSSIEEASAKIKSTTEKGSTKEDVTEIESTTEKGSTKEDVTEIESTTEKGSTKEDVTEIESTTEKGSTKEDVTEIESTTEKGSTKKDVTEEDSFDEDYFSDLDEEDEDVAKFAELILRKVKSTNERGSAEIESTTEKGSTEEDLIRDEFYHPLFTTEDGLYDPRFSENPSFDEDSFPEDGFPEDDFPEGDSTEVKSTTEGDSTEIESITEGDFTEIESTTEEDFTEIESTTEEDSTPSYKHLWVLCEDCYTLNYKRFLKERLYICEGCESHLKMNSSERLELLVDLNTWDPMNEKIASTDPIQWDSEEPLIGLDSESGGGPVVLYLGEIPFATVPEEVPFELDIKDDPYIDRIDSYQKKTGLTEAIQTGIGQLNGIPIAMGVMEFGFMGGSMGSAVGEKITRLIEYATTQCLPLIIVCASGGARMQEGSLSLMQMAKISSALYHFQIIQKFLYFSILTSPTTGGVTASFGMLGDMIVAEPNAYIAFAGKRVIEQTLNKEVPEGSQETEYLFDKGLFDQVVPRKTLKSVLNEVFDFHSFFPLNQNSIESNRTFSFII</sequence>
<keyword evidence="7" id="KW-0444">Lipid biosynthesis</keyword>
<evidence type="ECO:0000256" key="4">
    <source>
        <dbReference type="ARBA" id="ARBA00022771"/>
    </source>
</evidence>
<keyword evidence="7" id="KW-0443">Lipid metabolism</keyword>
<dbReference type="AlphaFoldDB" id="A0A385JPU0"/>
<evidence type="ECO:0000256" key="5">
    <source>
        <dbReference type="ARBA" id="ARBA00022833"/>
    </source>
</evidence>
<comment type="subunit">
    <text evidence="1">Acetyl-CoA carboxylase is a heterohexamer composed of biotin carboxyl carrier protein, biotin carboxylase and 2 subunits each of ACCase subunit alpha and ACCase plastid-coded subunit beta (accD).</text>
</comment>
<evidence type="ECO:0000256" key="6">
    <source>
        <dbReference type="ARBA" id="ARBA00022840"/>
    </source>
</evidence>
<comment type="cofactor">
    <cofactor evidence="7">
        <name>Zn(2+)</name>
        <dbReference type="ChEBI" id="CHEBI:29105"/>
    </cofactor>
    <text evidence="7">Binds 1 zinc ion per subunit.</text>
</comment>
<dbReference type="EMBL" id="MH074865">
    <property type="protein sequence ID" value="AXZ62442.1"/>
    <property type="molecule type" value="Genomic_DNA"/>
</dbReference>
<evidence type="ECO:0000256" key="2">
    <source>
        <dbReference type="ARBA" id="ARBA00022679"/>
    </source>
</evidence>
<dbReference type="GO" id="GO:0009317">
    <property type="term" value="C:acetyl-CoA carboxylase complex"/>
    <property type="evidence" value="ECO:0007669"/>
    <property type="project" value="InterPro"/>
</dbReference>
<keyword evidence="7" id="KW-0479">Metal-binding</keyword>
<keyword evidence="5 7" id="KW-0862">Zinc</keyword>
<feature type="binding site" evidence="7">
    <location>
        <position position="269"/>
    </location>
    <ligand>
        <name>Zn(2+)</name>
        <dbReference type="ChEBI" id="CHEBI:29105"/>
    </ligand>
</feature>
<geneLocation type="chloroplast" evidence="10"/>
<comment type="subunit">
    <text evidence="7">Acetyl-CoA carboxylase is a heterohexamer composed of biotin carboxyl carrier protein, biotin carboxylase and two subunits each of ACCase subunit alpha and ACCase plastid-coded subunit beta (accD).</text>
</comment>
<comment type="similarity">
    <text evidence="7">Belongs to the AccD/PCCB family.</text>
</comment>
<keyword evidence="10" id="KW-0150">Chloroplast</keyword>
<dbReference type="GO" id="GO:0009570">
    <property type="term" value="C:chloroplast stroma"/>
    <property type="evidence" value="ECO:0007669"/>
    <property type="project" value="UniProtKB-SubCell"/>
</dbReference>
<feature type="compositionally biased region" description="Basic and acidic residues" evidence="8">
    <location>
        <begin position="8"/>
        <end position="89"/>
    </location>
</feature>
<comment type="pathway">
    <text evidence="7">Lipid metabolism; malonyl-CoA biosynthesis; malonyl-CoA from acetyl-CoA: step 1/1.</text>
</comment>
<feature type="binding site" evidence="7">
    <location>
        <position position="247"/>
    </location>
    <ligand>
        <name>Zn(2+)</name>
        <dbReference type="ChEBI" id="CHEBI:29105"/>
    </ligand>
</feature>
<keyword evidence="10" id="KW-0934">Plastid</keyword>
<dbReference type="PRINTS" id="PR01070">
    <property type="entry name" value="ACCCTRFRASEB"/>
</dbReference>
<gene>
    <name evidence="7 10" type="primary">accD</name>
</gene>
<dbReference type="GO" id="GO:0008270">
    <property type="term" value="F:zinc ion binding"/>
    <property type="evidence" value="ECO:0007669"/>
    <property type="project" value="UniProtKB-UniRule"/>
</dbReference>
<evidence type="ECO:0000259" key="9">
    <source>
        <dbReference type="PROSITE" id="PS50980"/>
    </source>
</evidence>
<protein>
    <recommendedName>
        <fullName evidence="7">Acetyl-coenzyme A carboxylase carboxyl transferase subunit beta, chloroplastic</fullName>
        <shortName evidence="7">ACCase subunit beta</shortName>
        <shortName evidence="7">Acetyl-CoA carboxylase carboxyltransferase subunit beta</shortName>
        <ecNumber evidence="7">2.1.3.15</ecNumber>
    </recommendedName>
</protein>
<evidence type="ECO:0000256" key="1">
    <source>
        <dbReference type="ARBA" id="ARBA00011842"/>
    </source>
</evidence>
<feature type="domain" description="CoA carboxyltransferase N-terminal" evidence="9">
    <location>
        <begin position="243"/>
        <end position="552"/>
    </location>
</feature>
<dbReference type="GO" id="GO:0005524">
    <property type="term" value="F:ATP binding"/>
    <property type="evidence" value="ECO:0007669"/>
    <property type="project" value="UniProtKB-KW"/>
</dbReference>
<dbReference type="RefSeq" id="YP_009526773.1">
    <property type="nucleotide sequence ID" value="NC_039668.1"/>
</dbReference>
<dbReference type="GO" id="GO:0003989">
    <property type="term" value="F:acetyl-CoA carboxylase activity"/>
    <property type="evidence" value="ECO:0007669"/>
    <property type="project" value="InterPro"/>
</dbReference>
<feature type="binding site" evidence="7">
    <location>
        <position position="250"/>
    </location>
    <ligand>
        <name>Zn(2+)</name>
        <dbReference type="ChEBI" id="CHEBI:29105"/>
    </ligand>
</feature>
<feature type="compositionally biased region" description="Acidic residues" evidence="8">
    <location>
        <begin position="90"/>
        <end position="105"/>
    </location>
</feature>
<comment type="catalytic activity">
    <reaction evidence="7">
        <text>N(6)-carboxybiotinyl-L-lysyl-[protein] + acetyl-CoA = N(6)-biotinyl-L-lysyl-[protein] + malonyl-CoA</text>
        <dbReference type="Rhea" id="RHEA:54728"/>
        <dbReference type="Rhea" id="RHEA-COMP:10505"/>
        <dbReference type="Rhea" id="RHEA-COMP:10506"/>
        <dbReference type="ChEBI" id="CHEBI:57288"/>
        <dbReference type="ChEBI" id="CHEBI:57384"/>
        <dbReference type="ChEBI" id="CHEBI:83144"/>
        <dbReference type="ChEBI" id="CHEBI:83145"/>
        <dbReference type="EC" id="2.1.3.15"/>
    </reaction>
</comment>
<name>A0A385JPU0_9DIPS</name>
<keyword evidence="7" id="KW-0276">Fatty acid metabolism</keyword>
<keyword evidence="3 7" id="KW-0547">Nucleotide-binding</keyword>
<dbReference type="SUPFAM" id="SSF52096">
    <property type="entry name" value="ClpP/crotonase"/>
    <property type="match status" value="1"/>
</dbReference>
<dbReference type="HAMAP" id="MF_01395">
    <property type="entry name" value="AcetylCoA_CT_beta"/>
    <property type="match status" value="1"/>
</dbReference>
<dbReference type="GO" id="GO:0016743">
    <property type="term" value="F:carboxyl- or carbamoyltransferase activity"/>
    <property type="evidence" value="ECO:0007669"/>
    <property type="project" value="UniProtKB-UniRule"/>
</dbReference>
<dbReference type="InterPro" id="IPR000438">
    <property type="entry name" value="Acetyl_CoA_COase_Trfase_b_su"/>
</dbReference>
<dbReference type="Pfam" id="PF01039">
    <property type="entry name" value="Carboxyl_trans"/>
    <property type="match status" value="1"/>
</dbReference>
<keyword evidence="6 7" id="KW-0067">ATP-binding</keyword>
<dbReference type="PANTHER" id="PTHR42995">
    <property type="entry name" value="ACETYL-COENZYME A CARBOXYLASE CARBOXYL TRANSFERASE SUBUNIT BETA, CHLOROPLASTIC"/>
    <property type="match status" value="1"/>
</dbReference>
<dbReference type="InterPro" id="IPR034733">
    <property type="entry name" value="AcCoA_carboxyl_beta"/>
</dbReference>
<evidence type="ECO:0000256" key="8">
    <source>
        <dbReference type="SAM" id="MobiDB-lite"/>
    </source>
</evidence>
<dbReference type="PROSITE" id="PS50980">
    <property type="entry name" value="COA_CT_NTER"/>
    <property type="match status" value="1"/>
</dbReference>
<proteinExistence type="inferred from homology"/>
<evidence type="ECO:0000256" key="7">
    <source>
        <dbReference type="HAMAP-Rule" id="MF_01395"/>
    </source>
</evidence>
<dbReference type="Gene3D" id="3.90.226.10">
    <property type="entry name" value="2-enoyl-CoA Hydratase, Chain A, domain 1"/>
    <property type="match status" value="1"/>
</dbReference>
<organism evidence="10">
    <name type="scientific">Dipsacus japonicus</name>
    <dbReference type="NCBI Taxonomy" id="398306"/>
    <lineage>
        <taxon>Eukaryota</taxon>
        <taxon>Viridiplantae</taxon>
        <taxon>Streptophyta</taxon>
        <taxon>Embryophyta</taxon>
        <taxon>Tracheophyta</taxon>
        <taxon>Spermatophyta</taxon>
        <taxon>Magnoliopsida</taxon>
        <taxon>eudicotyledons</taxon>
        <taxon>Gunneridae</taxon>
        <taxon>Pentapetalae</taxon>
        <taxon>asterids</taxon>
        <taxon>campanulids</taxon>
        <taxon>Dipsacales</taxon>
        <taxon>Caprifoliaceae</taxon>
        <taxon>Dipsacus</taxon>
    </lineage>
</organism>
<feature type="compositionally biased region" description="Basic and acidic residues" evidence="8">
    <location>
        <begin position="123"/>
        <end position="141"/>
    </location>
</feature>
<feature type="compositionally biased region" description="Acidic residues" evidence="8">
    <location>
        <begin position="171"/>
        <end position="192"/>
    </location>
</feature>
<keyword evidence="7" id="KW-0275">Fatty acid biosynthesis</keyword>
<comment type="subcellular location">
    <subcellularLocation>
        <location evidence="7">Plastid</location>
        <location evidence="7">Chloroplast stroma</location>
    </subcellularLocation>
</comment>
<evidence type="ECO:0000256" key="3">
    <source>
        <dbReference type="ARBA" id="ARBA00022741"/>
    </source>
</evidence>
<dbReference type="GO" id="GO:2001295">
    <property type="term" value="P:malonyl-CoA biosynthetic process"/>
    <property type="evidence" value="ECO:0007669"/>
    <property type="project" value="UniProtKB-UniRule"/>
</dbReference>
<feature type="zinc finger region" description="C4-type" evidence="7">
    <location>
        <begin position="247"/>
        <end position="269"/>
    </location>
</feature>
<comment type="function">
    <text evidence="7">Component of the acetyl coenzyme A carboxylase (ACC) complex. Biotin carboxylase (BC) catalyzes the carboxylation of biotin on its carrier protein (BCCP) and then the CO(2) group is transferred by the transcarboxylase to acetyl-CoA to form malonyl-CoA.</text>
</comment>
<dbReference type="GeneID" id="38346043"/>
<evidence type="ECO:0000313" key="10">
    <source>
        <dbReference type="EMBL" id="AXZ62442.1"/>
    </source>
</evidence>